<protein>
    <submittedName>
        <fullName evidence="1">Uncharacterized protein</fullName>
    </submittedName>
</protein>
<comment type="caution">
    <text evidence="1">The sequence shown here is derived from an EMBL/GenBank/DDBJ whole genome shotgun (WGS) entry which is preliminary data.</text>
</comment>
<sequence>MNIVQSVKIYQFSTIKDLIEGNYSKLISPQEIGSFIGKDLRKISVGDELLSFLGTFAGIPNEIHNLDIGYAKIIDGSTGFFKEKLVDTKNFKPKEIAFAQIGIGYKNVRPDIQTIIPEGINTHTRLDDFVSNVVRKYLKDKKVQKTFNNLAVVRIENGKIYSDFRVPLNKFHLSIEETMETQLEGNLKQFDSMSGFFDMHKSTIHLHATSNDCVAHVLTKGDSKNNLVPQVRFKNSSLKVYFCETPTLSITL</sequence>
<organism evidence="1 2">
    <name type="scientific">Candidatus Roizmanbacteria bacterium RIFCSPHIGHO2_02_FULL_37_24</name>
    <dbReference type="NCBI Taxonomy" id="1802037"/>
    <lineage>
        <taxon>Bacteria</taxon>
        <taxon>Candidatus Roizmaniibacteriota</taxon>
    </lineage>
</organism>
<proteinExistence type="predicted"/>
<gene>
    <name evidence="1" type="ORF">A3C24_01300</name>
</gene>
<dbReference type="EMBL" id="MFZM01000003">
    <property type="protein sequence ID" value="OGK24754.1"/>
    <property type="molecule type" value="Genomic_DNA"/>
</dbReference>
<dbReference type="AlphaFoldDB" id="A0A1F7H1E3"/>
<dbReference type="Proteomes" id="UP000177159">
    <property type="component" value="Unassembled WGS sequence"/>
</dbReference>
<name>A0A1F7H1E3_9BACT</name>
<reference evidence="1 2" key="1">
    <citation type="journal article" date="2016" name="Nat. Commun.">
        <title>Thousands of microbial genomes shed light on interconnected biogeochemical processes in an aquifer system.</title>
        <authorList>
            <person name="Anantharaman K."/>
            <person name="Brown C.T."/>
            <person name="Hug L.A."/>
            <person name="Sharon I."/>
            <person name="Castelle C.J."/>
            <person name="Probst A.J."/>
            <person name="Thomas B.C."/>
            <person name="Singh A."/>
            <person name="Wilkins M.J."/>
            <person name="Karaoz U."/>
            <person name="Brodie E.L."/>
            <person name="Williams K.H."/>
            <person name="Hubbard S.S."/>
            <person name="Banfield J.F."/>
        </authorList>
    </citation>
    <scope>NUCLEOTIDE SEQUENCE [LARGE SCALE GENOMIC DNA]</scope>
</reference>
<evidence type="ECO:0000313" key="1">
    <source>
        <dbReference type="EMBL" id="OGK24754.1"/>
    </source>
</evidence>
<evidence type="ECO:0000313" key="2">
    <source>
        <dbReference type="Proteomes" id="UP000177159"/>
    </source>
</evidence>
<accession>A0A1F7H1E3</accession>